<dbReference type="AlphaFoldDB" id="A0A6J1PDV6"/>
<dbReference type="GeneID" id="112451971"/>
<dbReference type="OrthoDB" id="7698798at2759"/>
<feature type="compositionally biased region" description="Polar residues" evidence="1">
    <location>
        <begin position="1"/>
        <end position="15"/>
    </location>
</feature>
<dbReference type="Proteomes" id="UP000504618">
    <property type="component" value="Unplaced"/>
</dbReference>
<dbReference type="RefSeq" id="XP_024867707.1">
    <property type="nucleotide sequence ID" value="XM_025011939.1"/>
</dbReference>
<gene>
    <name evidence="3" type="primary">LOC112451971</name>
</gene>
<protein>
    <submittedName>
        <fullName evidence="3">Uncharacterized protein LOC112451971</fullName>
    </submittedName>
</protein>
<evidence type="ECO:0000313" key="3">
    <source>
        <dbReference type="RefSeq" id="XP_024867707.1"/>
    </source>
</evidence>
<proteinExistence type="predicted"/>
<reference evidence="3" key="1">
    <citation type="submission" date="2025-08" db="UniProtKB">
        <authorList>
            <consortium name="RefSeq"/>
        </authorList>
    </citation>
    <scope>IDENTIFICATION</scope>
    <source>
        <tissue evidence="3">Whole body</tissue>
    </source>
</reference>
<name>A0A6J1PDV6_9HYME</name>
<evidence type="ECO:0000313" key="2">
    <source>
        <dbReference type="Proteomes" id="UP000504618"/>
    </source>
</evidence>
<feature type="region of interest" description="Disordered" evidence="1">
    <location>
        <begin position="95"/>
        <end position="114"/>
    </location>
</feature>
<organism evidence="2 3">
    <name type="scientific">Temnothorax curvispinosus</name>
    <dbReference type="NCBI Taxonomy" id="300111"/>
    <lineage>
        <taxon>Eukaryota</taxon>
        <taxon>Metazoa</taxon>
        <taxon>Ecdysozoa</taxon>
        <taxon>Arthropoda</taxon>
        <taxon>Hexapoda</taxon>
        <taxon>Insecta</taxon>
        <taxon>Pterygota</taxon>
        <taxon>Neoptera</taxon>
        <taxon>Endopterygota</taxon>
        <taxon>Hymenoptera</taxon>
        <taxon>Apocrita</taxon>
        <taxon>Aculeata</taxon>
        <taxon>Formicoidea</taxon>
        <taxon>Formicidae</taxon>
        <taxon>Myrmicinae</taxon>
        <taxon>Temnothorax</taxon>
    </lineage>
</organism>
<accession>A0A6J1PDV6</accession>
<sequence>MEMCNNKQSPTCTIKSPRESATSRKLFSQTNKTHFASPSITLQVSPILSSCRHSALRKIKIKYDDVVDDEDCRVTDNEPPAKIVPKESNDVAVFNESQASDEKRKSKKSKKDKLKIEDRKCNKNDIYDSDEYNRSANRMENFTAWTDDSKDGIKVKMMHLRYGVSIPYNAWKEARDQKTASLFVRKISKAIWGCHTLMNRAVELQKINKERLVHRSPRKPLTPKKKAVLENEFTSKNRI</sequence>
<evidence type="ECO:0000256" key="1">
    <source>
        <dbReference type="SAM" id="MobiDB-lite"/>
    </source>
</evidence>
<feature type="region of interest" description="Disordered" evidence="1">
    <location>
        <begin position="1"/>
        <end position="30"/>
    </location>
</feature>
<keyword evidence="2" id="KW-1185">Reference proteome</keyword>